<proteinExistence type="predicted"/>
<comment type="caution">
    <text evidence="3">The sequence shown here is derived from an EMBL/GenBank/DDBJ whole genome shotgun (WGS) entry which is preliminary data.</text>
</comment>
<organism evidence="3 4">
    <name type="scientific">Planosporangium mesophilum</name>
    <dbReference type="NCBI Taxonomy" id="689768"/>
    <lineage>
        <taxon>Bacteria</taxon>
        <taxon>Bacillati</taxon>
        <taxon>Actinomycetota</taxon>
        <taxon>Actinomycetes</taxon>
        <taxon>Micromonosporales</taxon>
        <taxon>Micromonosporaceae</taxon>
        <taxon>Planosporangium</taxon>
    </lineage>
</organism>
<evidence type="ECO:0000313" key="3">
    <source>
        <dbReference type="EMBL" id="GII21964.1"/>
    </source>
</evidence>
<keyword evidence="4" id="KW-1185">Reference proteome</keyword>
<evidence type="ECO:0000256" key="1">
    <source>
        <dbReference type="SAM" id="MobiDB-lite"/>
    </source>
</evidence>
<dbReference type="AlphaFoldDB" id="A0A8J3X042"/>
<dbReference type="Proteomes" id="UP000599074">
    <property type="component" value="Unassembled WGS sequence"/>
</dbReference>
<gene>
    <name evidence="3" type="ORF">Pme01_15610</name>
</gene>
<feature type="compositionally biased region" description="Low complexity" evidence="1">
    <location>
        <begin position="23"/>
        <end position="33"/>
    </location>
</feature>
<dbReference type="Pfam" id="PF11241">
    <property type="entry name" value="DUF3043"/>
    <property type="match status" value="1"/>
</dbReference>
<dbReference type="RefSeq" id="WP_168114914.1">
    <property type="nucleotide sequence ID" value="NZ_BOON01000015.1"/>
</dbReference>
<dbReference type="InterPro" id="IPR021403">
    <property type="entry name" value="DUF3043"/>
</dbReference>
<keyword evidence="2" id="KW-1133">Transmembrane helix</keyword>
<dbReference type="EMBL" id="BOON01000015">
    <property type="protein sequence ID" value="GII21964.1"/>
    <property type="molecule type" value="Genomic_DNA"/>
</dbReference>
<name>A0A8J3X042_9ACTN</name>
<feature type="transmembrane region" description="Helical" evidence="2">
    <location>
        <begin position="145"/>
        <end position="166"/>
    </location>
</feature>
<evidence type="ECO:0000256" key="2">
    <source>
        <dbReference type="SAM" id="Phobius"/>
    </source>
</evidence>
<sequence>MPSLFRRKSAHLVDDAVAEFTSADAASAESGAASHRKGYTPSKKELGKATPKRPRAGVVREAPPADRKQAARRAREKQREARAEQRAGMLAGDERYLMPRDRGPERALVRDIVDSRHTAGTWFFSFAFILLLISSLKFLPPTVTLAANLVWLLVGFAVIVDVLLICRKINRLVRERFPKTQQKMAGLYMYAAMRSLSYRRFRIPKPRVKIGEKV</sequence>
<accession>A0A8J3X042</accession>
<keyword evidence="2" id="KW-0812">Transmembrane</keyword>
<feature type="transmembrane region" description="Helical" evidence="2">
    <location>
        <begin position="119"/>
        <end position="139"/>
    </location>
</feature>
<evidence type="ECO:0008006" key="5">
    <source>
        <dbReference type="Google" id="ProtNLM"/>
    </source>
</evidence>
<protein>
    <recommendedName>
        <fullName evidence="5">DUF3043 domain-containing protein</fullName>
    </recommendedName>
</protein>
<reference evidence="3" key="1">
    <citation type="submission" date="2021-01" db="EMBL/GenBank/DDBJ databases">
        <title>Whole genome shotgun sequence of Planosporangium mesophilum NBRC 109066.</title>
        <authorList>
            <person name="Komaki H."/>
            <person name="Tamura T."/>
        </authorList>
    </citation>
    <scope>NUCLEOTIDE SEQUENCE</scope>
    <source>
        <strain evidence="3">NBRC 109066</strain>
    </source>
</reference>
<keyword evidence="2" id="KW-0472">Membrane</keyword>
<evidence type="ECO:0000313" key="4">
    <source>
        <dbReference type="Proteomes" id="UP000599074"/>
    </source>
</evidence>
<feature type="region of interest" description="Disordered" evidence="1">
    <location>
        <begin position="23"/>
        <end position="86"/>
    </location>
</feature>